<evidence type="ECO:0000313" key="2">
    <source>
        <dbReference type="EMBL" id="SDH06164.1"/>
    </source>
</evidence>
<dbReference type="STRING" id="200378.SAMN05216553_11598"/>
<dbReference type="InterPro" id="IPR008949">
    <property type="entry name" value="Isoprenoid_synthase_dom_sf"/>
</dbReference>
<dbReference type="OrthoDB" id="3678264at2"/>
<accession>A0A1G7ZBV5</accession>
<dbReference type="GO" id="GO:0008299">
    <property type="term" value="P:isoprenoid biosynthetic process"/>
    <property type="evidence" value="ECO:0007669"/>
    <property type="project" value="InterPro"/>
</dbReference>
<dbReference type="RefSeq" id="WP_090055762.1">
    <property type="nucleotide sequence ID" value="NZ_FNCC01000015.1"/>
</dbReference>
<dbReference type="InterPro" id="IPR000092">
    <property type="entry name" value="Polyprenyl_synt"/>
</dbReference>
<keyword evidence="3" id="KW-1185">Reference proteome</keyword>
<reference evidence="3" key="1">
    <citation type="submission" date="2016-10" db="EMBL/GenBank/DDBJ databases">
        <authorList>
            <person name="Varghese N."/>
            <person name="Submissions S."/>
        </authorList>
    </citation>
    <scope>NUCLEOTIDE SEQUENCE [LARGE SCALE GENOMIC DNA]</scope>
    <source>
        <strain evidence="3">CGMCC 4.3506</strain>
    </source>
</reference>
<dbReference type="Proteomes" id="UP000199623">
    <property type="component" value="Unassembled WGS sequence"/>
</dbReference>
<name>A0A1G7ZBV5_9PSEU</name>
<gene>
    <name evidence="2" type="ORF">SAMN05216553_11598</name>
</gene>
<dbReference type="Pfam" id="PF00348">
    <property type="entry name" value="polyprenyl_synt"/>
    <property type="match status" value="1"/>
</dbReference>
<dbReference type="SUPFAM" id="SSF48576">
    <property type="entry name" value="Terpenoid synthases"/>
    <property type="match status" value="1"/>
</dbReference>
<dbReference type="GO" id="GO:0004659">
    <property type="term" value="F:prenyltransferase activity"/>
    <property type="evidence" value="ECO:0007669"/>
    <property type="project" value="InterPro"/>
</dbReference>
<dbReference type="EMBL" id="FNCC01000015">
    <property type="protein sequence ID" value="SDH06164.1"/>
    <property type="molecule type" value="Genomic_DNA"/>
</dbReference>
<protein>
    <submittedName>
        <fullName evidence="2">Geranylgeranyl diphosphate synthase, type I</fullName>
    </submittedName>
</protein>
<comment type="similarity">
    <text evidence="1">Belongs to the FPP/GGPP synthase family.</text>
</comment>
<dbReference type="AlphaFoldDB" id="A0A1G7ZBV5"/>
<proteinExistence type="inferred from homology"/>
<keyword evidence="1" id="KW-0808">Transferase</keyword>
<organism evidence="2 3">
    <name type="scientific">Lentzea fradiae</name>
    <dbReference type="NCBI Taxonomy" id="200378"/>
    <lineage>
        <taxon>Bacteria</taxon>
        <taxon>Bacillati</taxon>
        <taxon>Actinomycetota</taxon>
        <taxon>Actinomycetes</taxon>
        <taxon>Pseudonocardiales</taxon>
        <taxon>Pseudonocardiaceae</taxon>
        <taxon>Lentzea</taxon>
    </lineage>
</organism>
<sequence>MTIVELAASPADVPRRVREAVEPPLRAAVAGLPGETREVVELGLRSRDFSTAALTVLSAEAVGDADVTALAVAMELTALHEQLHADLMNPAATGGPRSEFGYDRVVTAADTVLCMAFARVTAAEAMALNGTLMSVVDGYVQELEMADRADVDLSEHLGVAAAKHSSLTALACELGALATGASRRQADHLREFGDDVGLARRHVDDVLSLPVDLARHRRSLPVVAVLAAGGDPRTQAEEGRRWSLQQAELLLARALDHLHQAATGEVDELAGLAHAVTIARCAPVVPVQPTVVL</sequence>
<dbReference type="Gene3D" id="1.10.600.10">
    <property type="entry name" value="Farnesyl Diphosphate Synthase"/>
    <property type="match status" value="1"/>
</dbReference>
<evidence type="ECO:0000313" key="3">
    <source>
        <dbReference type="Proteomes" id="UP000199623"/>
    </source>
</evidence>
<dbReference type="CDD" id="cd00385">
    <property type="entry name" value="Isoprenoid_Biosyn_C1"/>
    <property type="match status" value="1"/>
</dbReference>
<evidence type="ECO:0000256" key="1">
    <source>
        <dbReference type="RuleBase" id="RU004466"/>
    </source>
</evidence>